<proteinExistence type="predicted"/>
<dbReference type="EMBL" id="AABL01001154">
    <property type="protein sequence ID" value="EAA15665.1"/>
    <property type="molecule type" value="Genomic_DNA"/>
</dbReference>
<dbReference type="PaxDb" id="73239-Q7RHU9"/>
<feature type="non-terminal residue" evidence="1">
    <location>
        <position position="1"/>
    </location>
</feature>
<dbReference type="Proteomes" id="UP000008553">
    <property type="component" value="Unassembled WGS sequence"/>
</dbReference>
<reference evidence="1 2" key="1">
    <citation type="journal article" date="2002" name="Nature">
        <title>Genome sequence and comparative analysis of the model rodent malaria parasite Plasmodium yoelii yoelii.</title>
        <authorList>
            <person name="Carlton J.M."/>
            <person name="Angiuoli S.V."/>
            <person name="Suh B.B."/>
            <person name="Kooij T.W."/>
            <person name="Pertea M."/>
            <person name="Silva J.C."/>
            <person name="Ermolaeva M.D."/>
            <person name="Allen J.E."/>
            <person name="Selengut J.D."/>
            <person name="Koo H.L."/>
            <person name="Peterson J.D."/>
            <person name="Pop M."/>
            <person name="Kosack D.S."/>
            <person name="Shumway M.F."/>
            <person name="Bidwell S.L."/>
            <person name="Shallom S.J."/>
            <person name="van Aken S.E."/>
            <person name="Riedmuller S.B."/>
            <person name="Feldblyum T.V."/>
            <person name="Cho J.K."/>
            <person name="Quackenbush J."/>
            <person name="Sedegah M."/>
            <person name="Shoaibi A."/>
            <person name="Cummings L.M."/>
            <person name="Florens L."/>
            <person name="Yates J.R."/>
            <person name="Raine J.D."/>
            <person name="Sinden R.E."/>
            <person name="Harris M.A."/>
            <person name="Cunningham D.A."/>
            <person name="Preiser P.R."/>
            <person name="Bergman L.W."/>
            <person name="Vaidya A.B."/>
            <person name="van Lin L.H."/>
            <person name="Janse C.J."/>
            <person name="Waters A.P."/>
            <person name="Smith H.O."/>
            <person name="White O.R."/>
            <person name="Salzberg S.L."/>
            <person name="Venter J.C."/>
            <person name="Fraser C.M."/>
            <person name="Hoffman S.L."/>
            <person name="Gardner M.J."/>
            <person name="Carucci D.J."/>
        </authorList>
    </citation>
    <scope>NUCLEOTIDE SEQUENCE [LARGE SCALE GENOMIC DNA]</scope>
    <source>
        <strain evidence="1 2">17XNL</strain>
    </source>
</reference>
<sequence length="30" mass="3575">EQNICNMRTSIYFTQNEIKGKKGIIKNKFK</sequence>
<protein>
    <submittedName>
        <fullName evidence="1">Uncharacterized protein</fullName>
    </submittedName>
</protein>
<dbReference type="AlphaFoldDB" id="Q7RHU9"/>
<evidence type="ECO:0000313" key="1">
    <source>
        <dbReference type="EMBL" id="EAA15665.1"/>
    </source>
</evidence>
<organism evidence="1 2">
    <name type="scientific">Plasmodium yoelii yoelii</name>
    <dbReference type="NCBI Taxonomy" id="73239"/>
    <lineage>
        <taxon>Eukaryota</taxon>
        <taxon>Sar</taxon>
        <taxon>Alveolata</taxon>
        <taxon>Apicomplexa</taxon>
        <taxon>Aconoidasida</taxon>
        <taxon>Haemosporida</taxon>
        <taxon>Plasmodiidae</taxon>
        <taxon>Plasmodium</taxon>
        <taxon>Plasmodium (Vinckeia)</taxon>
    </lineage>
</organism>
<comment type="caution">
    <text evidence="1">The sequence shown here is derived from an EMBL/GenBank/DDBJ whole genome shotgun (WGS) entry which is preliminary data.</text>
</comment>
<name>Q7RHU9_PLAYO</name>
<keyword evidence="2" id="KW-1185">Reference proteome</keyword>
<gene>
    <name evidence="1" type="ORF">PY03884</name>
</gene>
<evidence type="ECO:0000313" key="2">
    <source>
        <dbReference type="Proteomes" id="UP000008553"/>
    </source>
</evidence>
<dbReference type="InParanoid" id="Q7RHU9"/>
<accession>Q7RHU9</accession>